<dbReference type="GO" id="GO:0016020">
    <property type="term" value="C:membrane"/>
    <property type="evidence" value="ECO:0007669"/>
    <property type="project" value="UniProtKB-SubCell"/>
</dbReference>
<evidence type="ECO:0000256" key="7">
    <source>
        <dbReference type="PROSITE-ProRule" id="PRU00076"/>
    </source>
</evidence>
<comment type="caution">
    <text evidence="10">The sequence shown here is derived from an EMBL/GenBank/DDBJ whole genome shotgun (WGS) entry which is preliminary data.</text>
</comment>
<evidence type="ECO:0000256" key="6">
    <source>
        <dbReference type="ARBA" id="ARBA00023180"/>
    </source>
</evidence>
<dbReference type="SUPFAM" id="SSF57184">
    <property type="entry name" value="Growth factor receptor domain"/>
    <property type="match status" value="1"/>
</dbReference>
<protein>
    <recommendedName>
        <fullName evidence="9">EGF-like domain-containing protein</fullName>
    </recommendedName>
</protein>
<dbReference type="AlphaFoldDB" id="A0A1E5UTE2"/>
<dbReference type="GO" id="GO:0030247">
    <property type="term" value="F:polysaccharide binding"/>
    <property type="evidence" value="ECO:0007669"/>
    <property type="project" value="InterPro"/>
</dbReference>
<evidence type="ECO:0000313" key="10">
    <source>
        <dbReference type="EMBL" id="OEL16137.1"/>
    </source>
</evidence>
<dbReference type="InterPro" id="IPR018097">
    <property type="entry name" value="EGF_Ca-bd_CS"/>
</dbReference>
<keyword evidence="2 7" id="KW-0245">EGF-like domain</keyword>
<dbReference type="Pfam" id="PF07645">
    <property type="entry name" value="EGF_CA"/>
    <property type="match status" value="1"/>
</dbReference>
<reference evidence="10 11" key="1">
    <citation type="submission" date="2016-09" db="EMBL/GenBank/DDBJ databases">
        <title>The draft genome of Dichanthelium oligosanthes: A C3 panicoid grass species.</title>
        <authorList>
            <person name="Studer A.J."/>
            <person name="Schnable J.C."/>
            <person name="Brutnell T.P."/>
        </authorList>
    </citation>
    <scope>NUCLEOTIDE SEQUENCE [LARGE SCALE GENOMIC DNA]</scope>
    <source>
        <strain evidence="11">cv. Kellogg 1175</strain>
        <tissue evidence="10">Leaf</tissue>
    </source>
</reference>
<feature type="domain" description="EGF-like" evidence="9">
    <location>
        <begin position="220"/>
        <end position="262"/>
    </location>
</feature>
<dbReference type="PROSITE" id="PS01187">
    <property type="entry name" value="EGF_CA"/>
    <property type="match status" value="1"/>
</dbReference>
<evidence type="ECO:0000259" key="9">
    <source>
        <dbReference type="PROSITE" id="PS50026"/>
    </source>
</evidence>
<feature type="chain" id="PRO_5009187344" description="EGF-like domain-containing protein" evidence="8">
    <location>
        <begin position="26"/>
        <end position="316"/>
    </location>
</feature>
<evidence type="ECO:0000256" key="8">
    <source>
        <dbReference type="SAM" id="SignalP"/>
    </source>
</evidence>
<gene>
    <name evidence="10" type="ORF">BAE44_0022844</name>
</gene>
<evidence type="ECO:0000256" key="1">
    <source>
        <dbReference type="ARBA" id="ARBA00004167"/>
    </source>
</evidence>
<name>A0A1E5UTE2_9POAL</name>
<dbReference type="InterPro" id="IPR000742">
    <property type="entry name" value="EGF"/>
</dbReference>
<sequence>MKHPSRLLSIRLLLLCLPAVGRVLAAANVPPAHQPGCKSRCGDVDIPYPFGIGDQCAIHSGFRINCTIVDGTYRPFKGPFEVTKISIPDAKAWMKMGISWRCYGQTDTQQMTEDDAWQNFTNTPFSYVVVMEEKGFSYNTTYPYSINFWNAYKGKVPVVMDWIIRFDKCEVAKKDTSSHACVSSNSECVDASANNGRAAYRCTCQVGYEGNPYVKDGCTDIDECLQNSTDPCAIKGGTCQNTQGSFTCLCPQGKQMINDMCTSKQKSSWLMAVVGRRKCWNSGPHSYHNLCCAPTKKEATAHQTEILPTTRRPAAV</sequence>
<dbReference type="InterPro" id="IPR001881">
    <property type="entry name" value="EGF-like_Ca-bd_dom"/>
</dbReference>
<dbReference type="InterPro" id="IPR000152">
    <property type="entry name" value="EGF-type_Asp/Asn_hydroxyl_site"/>
</dbReference>
<evidence type="ECO:0000256" key="4">
    <source>
        <dbReference type="ARBA" id="ARBA00022737"/>
    </source>
</evidence>
<evidence type="ECO:0000256" key="3">
    <source>
        <dbReference type="ARBA" id="ARBA00022729"/>
    </source>
</evidence>
<keyword evidence="6" id="KW-0325">Glycoprotein</keyword>
<dbReference type="PROSITE" id="PS50026">
    <property type="entry name" value="EGF_3"/>
    <property type="match status" value="1"/>
</dbReference>
<dbReference type="STRING" id="888268.A0A1E5UTE2"/>
<keyword evidence="5" id="KW-1015">Disulfide bond</keyword>
<dbReference type="InterPro" id="IPR009030">
    <property type="entry name" value="Growth_fac_rcpt_cys_sf"/>
</dbReference>
<accession>A0A1E5UTE2</accession>
<dbReference type="OrthoDB" id="693203at2759"/>
<feature type="signal peptide" evidence="8">
    <location>
        <begin position="1"/>
        <end position="25"/>
    </location>
</feature>
<dbReference type="Pfam" id="PF13947">
    <property type="entry name" value="GUB_WAK_bind"/>
    <property type="match status" value="1"/>
</dbReference>
<organism evidence="10 11">
    <name type="scientific">Dichanthelium oligosanthes</name>
    <dbReference type="NCBI Taxonomy" id="888268"/>
    <lineage>
        <taxon>Eukaryota</taxon>
        <taxon>Viridiplantae</taxon>
        <taxon>Streptophyta</taxon>
        <taxon>Embryophyta</taxon>
        <taxon>Tracheophyta</taxon>
        <taxon>Spermatophyta</taxon>
        <taxon>Magnoliopsida</taxon>
        <taxon>Liliopsida</taxon>
        <taxon>Poales</taxon>
        <taxon>Poaceae</taxon>
        <taxon>PACMAD clade</taxon>
        <taxon>Panicoideae</taxon>
        <taxon>Panicodae</taxon>
        <taxon>Paniceae</taxon>
        <taxon>Dichantheliinae</taxon>
        <taxon>Dichanthelium</taxon>
    </lineage>
</organism>
<keyword evidence="11" id="KW-1185">Reference proteome</keyword>
<dbReference type="SMART" id="SM00179">
    <property type="entry name" value="EGF_CA"/>
    <property type="match status" value="1"/>
</dbReference>
<dbReference type="InterPro" id="IPR025287">
    <property type="entry name" value="WAK_GUB"/>
</dbReference>
<proteinExistence type="predicted"/>
<dbReference type="FunFam" id="2.10.25.10:FF:000005">
    <property type="entry name" value="Fibrillin 2"/>
    <property type="match status" value="1"/>
</dbReference>
<evidence type="ECO:0000313" key="11">
    <source>
        <dbReference type="Proteomes" id="UP000095767"/>
    </source>
</evidence>
<dbReference type="EMBL" id="LWDX02063943">
    <property type="protein sequence ID" value="OEL16137.1"/>
    <property type="molecule type" value="Genomic_DNA"/>
</dbReference>
<evidence type="ECO:0000256" key="2">
    <source>
        <dbReference type="ARBA" id="ARBA00022536"/>
    </source>
</evidence>
<dbReference type="Proteomes" id="UP000095767">
    <property type="component" value="Unassembled WGS sequence"/>
</dbReference>
<evidence type="ECO:0000256" key="5">
    <source>
        <dbReference type="ARBA" id="ARBA00023157"/>
    </source>
</evidence>
<dbReference type="GO" id="GO:0005509">
    <property type="term" value="F:calcium ion binding"/>
    <property type="evidence" value="ECO:0007669"/>
    <property type="project" value="InterPro"/>
</dbReference>
<dbReference type="PROSITE" id="PS00010">
    <property type="entry name" value="ASX_HYDROXYL"/>
    <property type="match status" value="1"/>
</dbReference>
<dbReference type="SMART" id="SM00181">
    <property type="entry name" value="EGF"/>
    <property type="match status" value="2"/>
</dbReference>
<dbReference type="Gene3D" id="2.10.25.10">
    <property type="entry name" value="Laminin"/>
    <property type="match status" value="2"/>
</dbReference>
<comment type="subcellular location">
    <subcellularLocation>
        <location evidence="1">Membrane</location>
        <topology evidence="1">Single-pass membrane protein</topology>
    </subcellularLocation>
</comment>
<comment type="caution">
    <text evidence="7">Lacks conserved residue(s) required for the propagation of feature annotation.</text>
</comment>
<dbReference type="InterPro" id="IPR049883">
    <property type="entry name" value="NOTCH1_EGF-like"/>
</dbReference>
<dbReference type="CDD" id="cd00054">
    <property type="entry name" value="EGF_CA"/>
    <property type="match status" value="1"/>
</dbReference>
<keyword evidence="3 8" id="KW-0732">Signal</keyword>
<dbReference type="PANTHER" id="PTHR33491">
    <property type="entry name" value="OSJNBA0016N04.9 PROTEIN"/>
    <property type="match status" value="1"/>
</dbReference>
<keyword evidence="4" id="KW-0677">Repeat</keyword>